<evidence type="ECO:0000313" key="3">
    <source>
        <dbReference type="Proteomes" id="UP000248783"/>
    </source>
</evidence>
<feature type="transmembrane region" description="Helical" evidence="1">
    <location>
        <begin position="6"/>
        <end position="25"/>
    </location>
</feature>
<feature type="transmembrane region" description="Helical" evidence="1">
    <location>
        <begin position="46"/>
        <end position="69"/>
    </location>
</feature>
<keyword evidence="1" id="KW-0472">Membrane</keyword>
<evidence type="ECO:0000256" key="1">
    <source>
        <dbReference type="SAM" id="Phobius"/>
    </source>
</evidence>
<keyword evidence="1" id="KW-1133">Transmembrane helix</keyword>
<accession>A0A2W5Y636</accession>
<dbReference type="AlphaFoldDB" id="A0A2W5Y636"/>
<dbReference type="EMBL" id="QKWH01000003">
    <property type="protein sequence ID" value="PZR53634.1"/>
    <property type="molecule type" value="Genomic_DNA"/>
</dbReference>
<gene>
    <name evidence="2" type="ORF">DNL40_05715</name>
</gene>
<evidence type="ECO:0008006" key="4">
    <source>
        <dbReference type="Google" id="ProtNLM"/>
    </source>
</evidence>
<dbReference type="InterPro" id="IPR058061">
    <property type="entry name" value="SCO4848-like"/>
</dbReference>
<organism evidence="2 3">
    <name type="scientific">Xylanimonas oleitrophica</name>
    <dbReference type="NCBI Taxonomy" id="2607479"/>
    <lineage>
        <taxon>Bacteria</taxon>
        <taxon>Bacillati</taxon>
        <taxon>Actinomycetota</taxon>
        <taxon>Actinomycetes</taxon>
        <taxon>Micrococcales</taxon>
        <taxon>Promicromonosporaceae</taxon>
        <taxon>Xylanimonas</taxon>
    </lineage>
</organism>
<dbReference type="Proteomes" id="UP000248783">
    <property type="component" value="Unassembled WGS sequence"/>
</dbReference>
<reference evidence="2 3" key="1">
    <citation type="submission" date="2018-06" db="EMBL/GenBank/DDBJ databases">
        <title>Whole genome sequencing of a novel hydrocarbon degrading bacterial strain, PW21 isolated from oil contaminated produced water sample.</title>
        <authorList>
            <person name="Nagkirti P."/>
            <person name="Shaikh A."/>
            <person name="Gowdaman V."/>
            <person name="Engineer A.E."/>
            <person name="Dagar S."/>
            <person name="Dhakephalkar P.K."/>
        </authorList>
    </citation>
    <scope>NUCLEOTIDE SEQUENCE [LARGE SCALE GENOMIC DNA]</scope>
    <source>
        <strain evidence="2 3">PW21</strain>
    </source>
</reference>
<proteinExistence type="predicted"/>
<sequence length="72" mass="7979">MSLPVAWSVLLIVAALWNLLIWPRFWQRVAKDPRSRDTAGRPTRFYTVHAVLIGVSLLLAVAIGVLGVLTLV</sequence>
<dbReference type="NCBIfam" id="NF046117">
    <property type="entry name" value="SCO4848_fam"/>
    <property type="match status" value="1"/>
</dbReference>
<keyword evidence="3" id="KW-1185">Reference proteome</keyword>
<keyword evidence="1" id="KW-0812">Transmembrane</keyword>
<comment type="caution">
    <text evidence="2">The sequence shown here is derived from an EMBL/GenBank/DDBJ whole genome shotgun (WGS) entry which is preliminary data.</text>
</comment>
<protein>
    <recommendedName>
        <fullName evidence="4">Integral membrane protein</fullName>
    </recommendedName>
</protein>
<dbReference type="Pfam" id="PF26606">
    <property type="entry name" value="SCO4848"/>
    <property type="match status" value="1"/>
</dbReference>
<name>A0A2W5Y636_9MICO</name>
<evidence type="ECO:0000313" key="2">
    <source>
        <dbReference type="EMBL" id="PZR53634.1"/>
    </source>
</evidence>
<dbReference type="RefSeq" id="WP_111250300.1">
    <property type="nucleotide sequence ID" value="NZ_QKWH01000003.1"/>
</dbReference>